<reference evidence="1" key="1">
    <citation type="submission" date="2005-12" db="EMBL/GenBank/DDBJ databases">
        <title>Complete sequence of Moorella thermoacetica ATCC 39073.</title>
        <authorList>
            <consortium name="US DOE Joint Genome Institute"/>
            <person name="Copeland A."/>
            <person name="Lucas S."/>
            <person name="Lapidus A."/>
            <person name="Barry K."/>
            <person name="Detter J.C."/>
            <person name="Glavina T."/>
            <person name="Hammon N."/>
            <person name="Israni S."/>
            <person name="Pitluck S."/>
            <person name="Chertkov O."/>
            <person name="Saunders E.H."/>
            <person name="Brettin T."/>
            <person name="Bruce D."/>
            <person name="Han C."/>
            <person name="Tapia R."/>
            <person name="Gilna P."/>
            <person name="Schmutz J."/>
            <person name="Larimer F."/>
            <person name="Land M."/>
            <person name="Kyrpides N."/>
            <person name="Anderson I."/>
            <person name="Richardson P."/>
            <person name="Ragsdale S."/>
        </authorList>
    </citation>
    <scope>NUCLEOTIDE SEQUENCE</scope>
    <source>
        <strain evidence="1">ATCC 39073</strain>
    </source>
</reference>
<organism evidence="1">
    <name type="scientific">Moorella thermoacetica (strain ATCC 39073 / JCM 9320)</name>
    <dbReference type="NCBI Taxonomy" id="264732"/>
    <lineage>
        <taxon>Bacteria</taxon>
        <taxon>Bacillati</taxon>
        <taxon>Bacillota</taxon>
        <taxon>Clostridia</taxon>
        <taxon>Neomoorellales</taxon>
        <taxon>Neomoorellaceae</taxon>
        <taxon>Neomoorella</taxon>
    </lineage>
</organism>
<dbReference type="OrthoDB" id="2112103at2"/>
<proteinExistence type="predicted"/>
<dbReference type="AlphaFoldDB" id="Q2RKS4"/>
<dbReference type="NCBIfam" id="NF033453">
    <property type="entry name" value="BREX_3_BrxF"/>
    <property type="match status" value="1"/>
</dbReference>
<evidence type="ECO:0008006" key="2">
    <source>
        <dbReference type="Google" id="ProtNLM"/>
    </source>
</evidence>
<sequence>MKLRDLIKQMQTNYYKMLVIVDNGRQPEKIIRPLQQEGWTAVDVTDAVLKLIESIPENKVKVRIGGKLKEWFHSLPDRLILYNTTILYSPELGRLNPVGAFKYKSREKEIIVLLEGRLAGNRIQYSHYGRPDYAEMDVSEVIHARMEDIDG</sequence>
<dbReference type="eggNOG" id="ENOG50335UB">
    <property type="taxonomic scope" value="Bacteria"/>
</dbReference>
<evidence type="ECO:0000313" key="1">
    <source>
        <dbReference type="EMBL" id="ABC18965.1"/>
    </source>
</evidence>
<dbReference type="InterPro" id="IPR048067">
    <property type="entry name" value="BREX_3_BrxF"/>
</dbReference>
<gene>
    <name evidence="1" type="ordered locus">Moth_0637</name>
</gene>
<dbReference type="EnsemblBacteria" id="ABC18965">
    <property type="protein sequence ID" value="ABC18965"/>
    <property type="gene ID" value="Moth_0637"/>
</dbReference>
<dbReference type="PATRIC" id="fig|264732.11.peg.682"/>
<dbReference type="EMBL" id="CP000232">
    <property type="protein sequence ID" value="ABC18965.1"/>
    <property type="molecule type" value="Genomic_DNA"/>
</dbReference>
<dbReference type="STRING" id="264732.Moth_0637"/>
<dbReference type="KEGG" id="mta:Moth_0637"/>
<accession>Q2RKS4</accession>
<protein>
    <recommendedName>
        <fullName evidence="2">BREX-3 system P-loop-containing protein BrxF</fullName>
    </recommendedName>
</protein>
<name>Q2RKS4_MOOTA</name>
<dbReference type="HOGENOM" id="CLU_1729314_0_0_9"/>